<comment type="caution">
    <text evidence="2">The sequence shown here is derived from an EMBL/GenBank/DDBJ whole genome shotgun (WGS) entry which is preliminary data.</text>
</comment>
<keyword evidence="3" id="KW-1185">Reference proteome</keyword>
<dbReference type="EMBL" id="JAFNEN010000102">
    <property type="protein sequence ID" value="KAG8194603.1"/>
    <property type="molecule type" value="Genomic_DNA"/>
</dbReference>
<protein>
    <submittedName>
        <fullName evidence="2">Uncharacterized protein</fullName>
    </submittedName>
</protein>
<evidence type="ECO:0000256" key="1">
    <source>
        <dbReference type="SAM" id="MobiDB-lite"/>
    </source>
</evidence>
<feature type="region of interest" description="Disordered" evidence="1">
    <location>
        <begin position="43"/>
        <end position="73"/>
    </location>
</feature>
<sequence>MNSRDNFSLMRNRERRTVRGKIERRMKIVRGMESPLSLSLTPSMVHESPACQKRRLRPPSKMAASMAGARQDRHPRWQVEIDIFLARWQHGDSARAKGK</sequence>
<reference evidence="2 3" key="1">
    <citation type="journal article" date="2022" name="Nat. Ecol. Evol.">
        <title>A masculinizing supergene underlies an exaggerated male reproductive morph in a spider.</title>
        <authorList>
            <person name="Hendrickx F."/>
            <person name="De Corte Z."/>
            <person name="Sonet G."/>
            <person name="Van Belleghem S.M."/>
            <person name="Kostlbacher S."/>
            <person name="Vangestel C."/>
        </authorList>
    </citation>
    <scope>NUCLEOTIDE SEQUENCE [LARGE SCALE GENOMIC DNA]</scope>
    <source>
        <strain evidence="2">W744_W776</strain>
    </source>
</reference>
<proteinExistence type="predicted"/>
<dbReference type="Proteomes" id="UP000827092">
    <property type="component" value="Unassembled WGS sequence"/>
</dbReference>
<gene>
    <name evidence="2" type="ORF">JTE90_013338</name>
</gene>
<accession>A0AAV6VEW1</accession>
<evidence type="ECO:0000313" key="2">
    <source>
        <dbReference type="EMBL" id="KAG8194603.1"/>
    </source>
</evidence>
<organism evidence="2 3">
    <name type="scientific">Oedothorax gibbosus</name>
    <dbReference type="NCBI Taxonomy" id="931172"/>
    <lineage>
        <taxon>Eukaryota</taxon>
        <taxon>Metazoa</taxon>
        <taxon>Ecdysozoa</taxon>
        <taxon>Arthropoda</taxon>
        <taxon>Chelicerata</taxon>
        <taxon>Arachnida</taxon>
        <taxon>Araneae</taxon>
        <taxon>Araneomorphae</taxon>
        <taxon>Entelegynae</taxon>
        <taxon>Araneoidea</taxon>
        <taxon>Linyphiidae</taxon>
        <taxon>Erigoninae</taxon>
        <taxon>Oedothorax</taxon>
    </lineage>
</organism>
<name>A0AAV6VEW1_9ARAC</name>
<dbReference type="AlphaFoldDB" id="A0AAV6VEW1"/>
<evidence type="ECO:0000313" key="3">
    <source>
        <dbReference type="Proteomes" id="UP000827092"/>
    </source>
</evidence>